<feature type="transmembrane region" description="Helical" evidence="4">
    <location>
        <begin position="72"/>
        <end position="96"/>
    </location>
</feature>
<dbReference type="PANTHER" id="PTHR37042">
    <property type="entry name" value="OUTER MEMBRANE PROTEIN RV1973"/>
    <property type="match status" value="1"/>
</dbReference>
<gene>
    <name evidence="5" type="ORF">H7J73_32730</name>
</gene>
<evidence type="ECO:0000256" key="2">
    <source>
        <dbReference type="ARBA" id="ARBA00023136"/>
    </source>
</evidence>
<evidence type="ECO:0000313" key="5">
    <source>
        <dbReference type="EMBL" id="MCV7230781.1"/>
    </source>
</evidence>
<organism evidence="5 6">
    <name type="scientific">Mycolicibacterium komossense</name>
    <dbReference type="NCBI Taxonomy" id="1779"/>
    <lineage>
        <taxon>Bacteria</taxon>
        <taxon>Bacillati</taxon>
        <taxon>Actinomycetota</taxon>
        <taxon>Actinomycetes</taxon>
        <taxon>Mycobacteriales</taxon>
        <taxon>Mycobacteriaceae</taxon>
        <taxon>Mycolicibacterium</taxon>
    </lineage>
</organism>
<comment type="caution">
    <text evidence="5">The sequence shown here is derived from an EMBL/GenBank/DDBJ whole genome shotgun (WGS) entry which is preliminary data.</text>
</comment>
<dbReference type="EMBL" id="JACKTY010000052">
    <property type="protein sequence ID" value="MCV7230781.1"/>
    <property type="molecule type" value="Genomic_DNA"/>
</dbReference>
<dbReference type="Proteomes" id="UP001526201">
    <property type="component" value="Unassembled WGS sequence"/>
</dbReference>
<evidence type="ECO:0000313" key="6">
    <source>
        <dbReference type="Proteomes" id="UP001526201"/>
    </source>
</evidence>
<keyword evidence="6" id="KW-1185">Reference proteome</keyword>
<reference evidence="5 6" key="1">
    <citation type="journal article" date="2022" name="BMC Genomics">
        <title>Comparative genome analysis of mycobacteria focusing on tRNA and non-coding RNA.</title>
        <authorList>
            <person name="Behra P.R.K."/>
            <person name="Pettersson B.M.F."/>
            <person name="Ramesh M."/>
            <person name="Das S."/>
            <person name="Dasgupta S."/>
            <person name="Kirsebom L.A."/>
        </authorList>
    </citation>
    <scope>NUCLEOTIDE SEQUENCE [LARGE SCALE GENOMIC DNA]</scope>
    <source>
        <strain evidence="5 6">DSM 44078</strain>
    </source>
</reference>
<dbReference type="PANTHER" id="PTHR37042:SF4">
    <property type="entry name" value="OUTER MEMBRANE PROTEIN RV1973"/>
    <property type="match status" value="1"/>
</dbReference>
<evidence type="ECO:0000256" key="4">
    <source>
        <dbReference type="SAM" id="Phobius"/>
    </source>
</evidence>
<comment type="subcellular location">
    <subcellularLocation>
        <location evidence="1">Membrane</location>
    </subcellularLocation>
</comment>
<feature type="region of interest" description="Disordered" evidence="3">
    <location>
        <begin position="1"/>
        <end position="67"/>
    </location>
</feature>
<accession>A0ABT3CMP5</accession>
<name>A0ABT3CMP5_9MYCO</name>
<keyword evidence="4" id="KW-1133">Transmembrane helix</keyword>
<proteinExistence type="predicted"/>
<dbReference type="RefSeq" id="WP_264072076.1">
    <property type="nucleotide sequence ID" value="NZ_JACKTY010000052.1"/>
</dbReference>
<sequence length="238" mass="25368">MAESPPAATAAQSDETAKQRRRRASRAAGPATATTDATATAVTARVELPADTTPRSLKPAAPPPRRQPNRRLFGWLAAASGFVVAAVLAASVFVLVAQQRNGDAVLARDQRFVDTASQTVLNMFSYTQDNIDQSVNQFVDGTSGPLRDTLSQGNNVDNLKAMFRDTHASSEAVINGAALEGLDDTRDNASVLVAVRVTVTDLDGVNKPSQAYRLRVVVHEDDNGRMTGYDLKYPDGGN</sequence>
<evidence type="ECO:0000256" key="3">
    <source>
        <dbReference type="SAM" id="MobiDB-lite"/>
    </source>
</evidence>
<keyword evidence="4" id="KW-0812">Transmembrane</keyword>
<keyword evidence="2 4" id="KW-0472">Membrane</keyword>
<evidence type="ECO:0000256" key="1">
    <source>
        <dbReference type="ARBA" id="ARBA00004370"/>
    </source>
</evidence>
<protein>
    <submittedName>
        <fullName evidence="5">Mammalian cell entry protein</fullName>
    </submittedName>
</protein>
<feature type="compositionally biased region" description="Low complexity" evidence="3">
    <location>
        <begin position="26"/>
        <end position="44"/>
    </location>
</feature>